<evidence type="ECO:0000313" key="11">
    <source>
        <dbReference type="Proteomes" id="UP001159364"/>
    </source>
</evidence>
<proteinExistence type="inferred from homology"/>
<evidence type="ECO:0000259" key="9">
    <source>
        <dbReference type="PROSITE" id="PS50822"/>
    </source>
</evidence>
<evidence type="ECO:0000259" key="8">
    <source>
        <dbReference type="PROSITE" id="PS50821"/>
    </source>
</evidence>
<dbReference type="FunFam" id="3.30.420.10:FF:000091">
    <property type="entry name" value="Protein argonaute 3"/>
    <property type="match status" value="1"/>
</dbReference>
<dbReference type="AlphaFoldDB" id="A0AAV8SWS4"/>
<dbReference type="PROSITE" id="PS50822">
    <property type="entry name" value="PIWI"/>
    <property type="match status" value="1"/>
</dbReference>
<organism evidence="10 11">
    <name type="scientific">Erythroxylum novogranatense</name>
    <dbReference type="NCBI Taxonomy" id="1862640"/>
    <lineage>
        <taxon>Eukaryota</taxon>
        <taxon>Viridiplantae</taxon>
        <taxon>Streptophyta</taxon>
        <taxon>Embryophyta</taxon>
        <taxon>Tracheophyta</taxon>
        <taxon>Spermatophyta</taxon>
        <taxon>Magnoliopsida</taxon>
        <taxon>eudicotyledons</taxon>
        <taxon>Gunneridae</taxon>
        <taxon>Pentapetalae</taxon>
        <taxon>rosids</taxon>
        <taxon>fabids</taxon>
        <taxon>Malpighiales</taxon>
        <taxon>Erythroxylaceae</taxon>
        <taxon>Erythroxylum</taxon>
    </lineage>
</organism>
<sequence>MDRGRGRRGRGGYGGRQRWRPASEAGERHTGETSNVYRNVPREPVRSRVTSAPASASASASASEPAVDDPVRVGMQSLQISGSSLSNDLVPVKRPDKGGTVAVRTAKLRVNHFLVKFNPGSVIRHYDIDVKQETVSRSGRAGKISKAKLAMIRDQLFADQSSRFPPVSTTAYDGEKSIFSAVELPTGKFTVDFTENDDRGTCRYVVVVKLVNVLELRKLKEYLSRSLFVMPREVMQGMDVVMKENATRNMISVGRTFHRYQINREDELGLGIVASRGFQHSLKPTFQGLALCLDYSTLPLRKPLPVLEFLMEHIAYFDVNKFGQFRRNVEEALKGLKVTVTHRVTKQRCVISGLTKKNTRHLTFPLLDSDGKPSSQEVLVVNYFREKYGRDIRFKDIPCLDLSKGNKMNYVPMEFCVLVEGQIYPKDYLDRNASRKLKDMSLAAPMVRQETICNIIRARGGPYRSDVIQNFDMEVDLDMTSVVGRVIGPPQLKLSGSNGAPISVAVDNVKCHWNLVGKAVVKGRAIERWAVLDLNSYDRRWDCGFLIESLIRKGEKLGIPMMYPLFIERRGMNELSNIGMLEKLLLSLRDRAFEIGKGKLQILLCVMSSRHPGYKYLKWISETKVGIVTQCCLSTSKFNDQYLSNLALKINAKLGGSNVELVDRLPYFSGAHHVMFVGADVNHPAAGNKTSPSIVAVVATMNWPAANCYAARVRPQYHRKEKIENFGDICLDLVDTYTRLNKVKPAKIVVFRDGVSEGQFDMVLNVELKDLKRAFQSINYTPTVTVIVAQKRHQTRLFRDEGRSVENVSPGTVVDTKIVHPFEFDFYLCSHYGSLGTSKPTHYQVLWDEHGFTSDQLEKLIYNMCFTFARCTKPVSLIPPVYYADLAAYRGRLYYEALEGQAPSSASSSSSTLSSAVSLDDQFFKLHADLENSMFFV</sequence>
<evidence type="ECO:0008006" key="12">
    <source>
        <dbReference type="Google" id="ProtNLM"/>
    </source>
</evidence>
<dbReference type="GO" id="GO:0031047">
    <property type="term" value="P:regulatory ncRNA-mediated gene silencing"/>
    <property type="evidence" value="ECO:0007669"/>
    <property type="project" value="UniProtKB-KW"/>
</dbReference>
<dbReference type="Pfam" id="PF08699">
    <property type="entry name" value="ArgoL1"/>
    <property type="match status" value="1"/>
</dbReference>
<keyword evidence="4" id="KW-0694">RNA-binding</keyword>
<dbReference type="Gene3D" id="3.40.50.2300">
    <property type="match status" value="1"/>
</dbReference>
<dbReference type="SMART" id="SM00950">
    <property type="entry name" value="Piwi"/>
    <property type="match status" value="1"/>
</dbReference>
<dbReference type="InterPro" id="IPR014811">
    <property type="entry name" value="ArgoL1"/>
</dbReference>
<dbReference type="InterPro" id="IPR032474">
    <property type="entry name" value="Argonaute_N"/>
</dbReference>
<evidence type="ECO:0000256" key="5">
    <source>
        <dbReference type="ARBA" id="ARBA00023158"/>
    </source>
</evidence>
<comment type="caution">
    <text evidence="10">The sequence shown here is derived from an EMBL/GenBank/DDBJ whole genome shotgun (WGS) entry which is preliminary data.</text>
</comment>
<dbReference type="SMART" id="SM01163">
    <property type="entry name" value="DUF1785"/>
    <property type="match status" value="1"/>
</dbReference>
<evidence type="ECO:0000256" key="7">
    <source>
        <dbReference type="SAM" id="MobiDB-lite"/>
    </source>
</evidence>
<dbReference type="InterPro" id="IPR036397">
    <property type="entry name" value="RNaseH_sf"/>
</dbReference>
<dbReference type="PROSITE" id="PS50821">
    <property type="entry name" value="PAZ"/>
    <property type="match status" value="1"/>
</dbReference>
<dbReference type="CDD" id="cd04657">
    <property type="entry name" value="Piwi_ago-like"/>
    <property type="match status" value="1"/>
</dbReference>
<gene>
    <name evidence="10" type="ORF">K2173_000479</name>
</gene>
<dbReference type="GO" id="GO:0051607">
    <property type="term" value="P:defense response to virus"/>
    <property type="evidence" value="ECO:0007669"/>
    <property type="project" value="UniProtKB-ARBA"/>
</dbReference>
<feature type="compositionally biased region" description="Basic residues" evidence="7">
    <location>
        <begin position="1"/>
        <end position="10"/>
    </location>
</feature>
<dbReference type="InterPro" id="IPR045246">
    <property type="entry name" value="Piwi_ago-like"/>
</dbReference>
<dbReference type="FunFam" id="2.170.260.10:FF:000008">
    <property type="entry name" value="Protein argonaute 7"/>
    <property type="match status" value="1"/>
</dbReference>
<reference evidence="10 11" key="1">
    <citation type="submission" date="2021-09" db="EMBL/GenBank/DDBJ databases">
        <title>Genomic insights and catalytic innovation underlie evolution of tropane alkaloids biosynthesis.</title>
        <authorList>
            <person name="Wang Y.-J."/>
            <person name="Tian T."/>
            <person name="Huang J.-P."/>
            <person name="Huang S.-X."/>
        </authorList>
    </citation>
    <scope>NUCLEOTIDE SEQUENCE [LARGE SCALE GENOMIC DNA]</scope>
    <source>
        <strain evidence="10">KIB-2018</strain>
        <tissue evidence="10">Leaf</tissue>
    </source>
</reference>
<evidence type="ECO:0000256" key="1">
    <source>
        <dbReference type="ARBA" id="ARBA00008201"/>
    </source>
</evidence>
<dbReference type="Gene3D" id="3.30.420.10">
    <property type="entry name" value="Ribonuclease H-like superfamily/Ribonuclease H"/>
    <property type="match status" value="1"/>
</dbReference>
<keyword evidence="5" id="KW-0943">RNA-mediated gene silencing</keyword>
<dbReference type="CDD" id="cd02846">
    <property type="entry name" value="PAZ_argonaute_like"/>
    <property type="match status" value="1"/>
</dbReference>
<dbReference type="GO" id="GO:0003723">
    <property type="term" value="F:RNA binding"/>
    <property type="evidence" value="ECO:0007669"/>
    <property type="project" value="UniProtKB-KW"/>
</dbReference>
<dbReference type="Gene3D" id="2.170.260.10">
    <property type="entry name" value="paz domain"/>
    <property type="match status" value="1"/>
</dbReference>
<dbReference type="Pfam" id="PF02170">
    <property type="entry name" value="PAZ"/>
    <property type="match status" value="1"/>
</dbReference>
<feature type="compositionally biased region" description="Low complexity" evidence="7">
    <location>
        <begin position="51"/>
        <end position="63"/>
    </location>
</feature>
<dbReference type="Proteomes" id="UP001159364">
    <property type="component" value="Linkage Group LG07"/>
</dbReference>
<dbReference type="Pfam" id="PF02171">
    <property type="entry name" value="Piwi"/>
    <property type="match status" value="1"/>
</dbReference>
<protein>
    <recommendedName>
        <fullName evidence="12">Argonaute 2</fullName>
    </recommendedName>
</protein>
<dbReference type="Pfam" id="PF16486">
    <property type="entry name" value="ArgoN"/>
    <property type="match status" value="1"/>
</dbReference>
<keyword evidence="11" id="KW-1185">Reference proteome</keyword>
<feature type="region of interest" description="Disordered" evidence="7">
    <location>
        <begin position="1"/>
        <end position="70"/>
    </location>
</feature>
<dbReference type="InterPro" id="IPR003165">
    <property type="entry name" value="Piwi"/>
</dbReference>
<dbReference type="InterPro" id="IPR012337">
    <property type="entry name" value="RNaseH-like_sf"/>
</dbReference>
<evidence type="ECO:0000256" key="4">
    <source>
        <dbReference type="ARBA" id="ARBA00022884"/>
    </source>
</evidence>
<keyword evidence="2" id="KW-0678">Repressor</keyword>
<name>A0AAV8SWS4_9ROSI</name>
<dbReference type="EMBL" id="JAIWQS010000007">
    <property type="protein sequence ID" value="KAJ8758758.1"/>
    <property type="molecule type" value="Genomic_DNA"/>
</dbReference>
<dbReference type="InterPro" id="IPR003100">
    <property type="entry name" value="PAZ_dom"/>
</dbReference>
<feature type="domain" description="PAZ" evidence="8">
    <location>
        <begin position="305"/>
        <end position="420"/>
    </location>
</feature>
<dbReference type="SUPFAM" id="SSF101690">
    <property type="entry name" value="PAZ domain"/>
    <property type="match status" value="1"/>
</dbReference>
<dbReference type="InterPro" id="IPR036085">
    <property type="entry name" value="PAZ_dom_sf"/>
</dbReference>
<evidence type="ECO:0000313" key="10">
    <source>
        <dbReference type="EMBL" id="KAJ8758758.1"/>
    </source>
</evidence>
<dbReference type="GO" id="GO:0006417">
    <property type="term" value="P:regulation of translation"/>
    <property type="evidence" value="ECO:0007669"/>
    <property type="project" value="UniProtKB-KW"/>
</dbReference>
<evidence type="ECO:0000256" key="6">
    <source>
        <dbReference type="ARBA" id="ARBA00023274"/>
    </source>
</evidence>
<dbReference type="PANTHER" id="PTHR22891">
    <property type="entry name" value="EUKARYOTIC TRANSLATION INITIATION FACTOR 2C"/>
    <property type="match status" value="1"/>
</dbReference>
<dbReference type="SMART" id="SM00949">
    <property type="entry name" value="PAZ"/>
    <property type="match status" value="1"/>
</dbReference>
<keyword evidence="3" id="KW-0810">Translation regulation</keyword>
<evidence type="ECO:0000256" key="2">
    <source>
        <dbReference type="ARBA" id="ARBA00022491"/>
    </source>
</evidence>
<evidence type="ECO:0000256" key="3">
    <source>
        <dbReference type="ARBA" id="ARBA00022845"/>
    </source>
</evidence>
<dbReference type="GO" id="GO:1990904">
    <property type="term" value="C:ribonucleoprotein complex"/>
    <property type="evidence" value="ECO:0007669"/>
    <property type="project" value="UniProtKB-KW"/>
</dbReference>
<accession>A0AAV8SWS4</accession>
<feature type="domain" description="Piwi" evidence="9">
    <location>
        <begin position="602"/>
        <end position="896"/>
    </location>
</feature>
<keyword evidence="6" id="KW-0687">Ribonucleoprotein</keyword>
<comment type="similarity">
    <text evidence="1">Belongs to the argonaute family. Ago subfamily.</text>
</comment>
<dbReference type="SUPFAM" id="SSF53098">
    <property type="entry name" value="Ribonuclease H-like"/>
    <property type="match status" value="1"/>
</dbReference>